<reference evidence="2" key="1">
    <citation type="journal article" date="2019" name="Int. J. Syst. Evol. Microbiol.">
        <title>The Global Catalogue of Microorganisms (GCM) 10K type strain sequencing project: providing services to taxonomists for standard genome sequencing and annotation.</title>
        <authorList>
            <consortium name="The Broad Institute Genomics Platform"/>
            <consortium name="The Broad Institute Genome Sequencing Center for Infectious Disease"/>
            <person name="Wu L."/>
            <person name="Ma J."/>
        </authorList>
    </citation>
    <scope>NUCLEOTIDE SEQUENCE [LARGE SCALE GENOMIC DNA]</scope>
    <source>
        <strain evidence="2">CGMCC 1.15474</strain>
    </source>
</reference>
<dbReference type="Proteomes" id="UP001597318">
    <property type="component" value="Unassembled WGS sequence"/>
</dbReference>
<gene>
    <name evidence="1" type="ORF">ACFSKK_11935</name>
</gene>
<sequence length="90" mass="10717">MQLADYIGKTDFDLIHFSITLAKEIDCKIKNKVFFYQNQVSNYINDKIDHFIHTLHVKSALEFIYKVEILKMLKPKLDLLFEKHRLLSCV</sequence>
<comment type="caution">
    <text evidence="1">The sequence shown here is derived from an EMBL/GenBank/DDBJ whole genome shotgun (WGS) entry which is preliminary data.</text>
</comment>
<accession>A0ABW5BX18</accession>
<evidence type="ECO:0008006" key="3">
    <source>
        <dbReference type="Google" id="ProtNLM"/>
    </source>
</evidence>
<proteinExistence type="predicted"/>
<protein>
    <recommendedName>
        <fullName evidence="3">DUF86 domain-containing protein</fullName>
    </recommendedName>
</protein>
<organism evidence="1 2">
    <name type="scientific">Metabacillus endolithicus</name>
    <dbReference type="NCBI Taxonomy" id="1535204"/>
    <lineage>
        <taxon>Bacteria</taxon>
        <taxon>Bacillati</taxon>
        <taxon>Bacillota</taxon>
        <taxon>Bacilli</taxon>
        <taxon>Bacillales</taxon>
        <taxon>Bacillaceae</taxon>
        <taxon>Metabacillus</taxon>
    </lineage>
</organism>
<evidence type="ECO:0000313" key="1">
    <source>
        <dbReference type="EMBL" id="MFD2214392.1"/>
    </source>
</evidence>
<dbReference type="RefSeq" id="WP_247343786.1">
    <property type="nucleotide sequence ID" value="NZ_CP095550.1"/>
</dbReference>
<evidence type="ECO:0000313" key="2">
    <source>
        <dbReference type="Proteomes" id="UP001597318"/>
    </source>
</evidence>
<dbReference type="EMBL" id="JBHUIK010000002">
    <property type="protein sequence ID" value="MFD2214392.1"/>
    <property type="molecule type" value="Genomic_DNA"/>
</dbReference>
<name>A0ABW5BX18_9BACI</name>
<keyword evidence="2" id="KW-1185">Reference proteome</keyword>